<feature type="compositionally biased region" description="Acidic residues" evidence="1">
    <location>
        <begin position="148"/>
        <end position="158"/>
    </location>
</feature>
<keyword evidence="3" id="KW-1185">Reference proteome</keyword>
<evidence type="ECO:0000256" key="1">
    <source>
        <dbReference type="SAM" id="MobiDB-lite"/>
    </source>
</evidence>
<feature type="compositionally biased region" description="Basic and acidic residues" evidence="1">
    <location>
        <begin position="1"/>
        <end position="16"/>
    </location>
</feature>
<dbReference type="EMBL" id="LT629740">
    <property type="protein sequence ID" value="SDS70050.1"/>
    <property type="molecule type" value="Genomic_DNA"/>
</dbReference>
<evidence type="ECO:0000313" key="3">
    <source>
        <dbReference type="Proteomes" id="UP000199679"/>
    </source>
</evidence>
<feature type="compositionally biased region" description="Basic and acidic residues" evidence="1">
    <location>
        <begin position="28"/>
        <end position="37"/>
    </location>
</feature>
<sequence>MIFTDDHLTNDRDDQPLTKIQPNAYRVNDSHTIEEKQLKKHYLFGKGDQHANPTEGKGAGGQKFGQENLTPAGDDKNNPSQNAGYTNAYFARTEPSEEHPEDSNFTAKNQDGSPDYSKARPYASANEPKPEKRERGNGENDRPHPQEEYSEGTDDYDGTSEPNIPGPNELPEQQKVGEDDDKDHIET</sequence>
<proteinExistence type="predicted"/>
<feature type="region of interest" description="Disordered" evidence="1">
    <location>
        <begin position="1"/>
        <end position="187"/>
    </location>
</feature>
<accession>A0A1H1UC86</accession>
<dbReference type="RefSeq" id="WP_091371133.1">
    <property type="nucleotide sequence ID" value="NZ_LT629740.1"/>
</dbReference>
<organism evidence="2 3">
    <name type="scientific">Mucilaginibacter mallensis</name>
    <dbReference type="NCBI Taxonomy" id="652787"/>
    <lineage>
        <taxon>Bacteria</taxon>
        <taxon>Pseudomonadati</taxon>
        <taxon>Bacteroidota</taxon>
        <taxon>Sphingobacteriia</taxon>
        <taxon>Sphingobacteriales</taxon>
        <taxon>Sphingobacteriaceae</taxon>
        <taxon>Mucilaginibacter</taxon>
    </lineage>
</organism>
<feature type="compositionally biased region" description="Basic and acidic residues" evidence="1">
    <location>
        <begin position="128"/>
        <end position="147"/>
    </location>
</feature>
<gene>
    <name evidence="2" type="ORF">SAMN05216490_1638</name>
</gene>
<dbReference type="AlphaFoldDB" id="A0A1H1UC86"/>
<protein>
    <submittedName>
        <fullName evidence="2">Uncharacterized protein</fullName>
    </submittedName>
</protein>
<name>A0A1H1UC86_MUCMA</name>
<dbReference type="Proteomes" id="UP000199679">
    <property type="component" value="Chromosome I"/>
</dbReference>
<reference evidence="2 3" key="1">
    <citation type="submission" date="2016-10" db="EMBL/GenBank/DDBJ databases">
        <authorList>
            <person name="de Groot N.N."/>
        </authorList>
    </citation>
    <scope>NUCLEOTIDE SEQUENCE [LARGE SCALE GENOMIC DNA]</scope>
    <source>
        <strain evidence="2 3">MP1X4</strain>
    </source>
</reference>
<evidence type="ECO:0000313" key="2">
    <source>
        <dbReference type="EMBL" id="SDS70050.1"/>
    </source>
</evidence>
<dbReference type="OrthoDB" id="799505at2"/>
<feature type="compositionally biased region" description="Polar residues" evidence="1">
    <location>
        <begin position="103"/>
        <end position="112"/>
    </location>
</feature>